<dbReference type="SUPFAM" id="SSF54373">
    <property type="entry name" value="FAD-linked reductases, C-terminal domain"/>
    <property type="match status" value="1"/>
</dbReference>
<name>A0A6J4NSI3_9ACTN</name>
<dbReference type="SUPFAM" id="SSF51905">
    <property type="entry name" value="FAD/NAD(P)-binding domain"/>
    <property type="match status" value="1"/>
</dbReference>
<comment type="similarity">
    <text evidence="1">Belongs to the GMC oxidoreductase family.</text>
</comment>
<dbReference type="PANTHER" id="PTHR11552">
    <property type="entry name" value="GLUCOSE-METHANOL-CHOLINE GMC OXIDOREDUCTASE"/>
    <property type="match status" value="1"/>
</dbReference>
<dbReference type="Pfam" id="PF05199">
    <property type="entry name" value="GMC_oxred_C"/>
    <property type="match status" value="1"/>
</dbReference>
<dbReference type="PROSITE" id="PS00624">
    <property type="entry name" value="GMC_OXRED_2"/>
    <property type="match status" value="1"/>
</dbReference>
<sequence length="512" mass="55790">MDHTAEFDYLVLGGGTAGAVVAARLAEDPETSVCLVEAGPSDEGDWRILELWNWVNLLGTELDYDYLIEPQERGNGLIRHSRGKMLGGCSSHNSAIAFRTPDVDLRIWERAGATGWGPEDAHPYFERLFDRVNIETVFPGNTCSEAFVAAARQAGFPPIRFNEEELREGVGWLQLNARGAIRQSSSVAYLHPIGELPPNLTLLTDTKVDRILIDDHGDAVGAETDRGTIRARREVVVCCGAFDTPKLLMLSGIGPADHLYDVGVPVVADVPGVGEHLLDHPEGVVMWEATRPVPTMSRQGWEAALFARTDPSAGEPDVMFHFGTSAFDLNTVQLGYPTAEQAFCLTPNVMRARSEGVVRLRSGDPATPPLIDFRYFTDPEGYDDRVITEGVKLARAIAAQPALRPWVKRELAPGPNVRTDEEISEYARRTANTVYHPAGTCRMGAADDPGAVVDPQLRVRGVGRLRVADASVFPTMIGTNPCITCMMIGEKCADLVKEAALPTPLAERNLVI</sequence>
<dbReference type="Gene3D" id="3.30.410.40">
    <property type="match status" value="1"/>
</dbReference>
<dbReference type="GO" id="GO:0033713">
    <property type="term" value="F:choline:oxygen 1-oxidoreductase activity"/>
    <property type="evidence" value="ECO:0007669"/>
    <property type="project" value="UniProtKB-EC"/>
</dbReference>
<evidence type="ECO:0000256" key="1">
    <source>
        <dbReference type="ARBA" id="ARBA00010790"/>
    </source>
</evidence>
<dbReference type="InterPro" id="IPR007867">
    <property type="entry name" value="GMC_OxRtase_C"/>
</dbReference>
<dbReference type="Pfam" id="PF00732">
    <property type="entry name" value="GMC_oxred_N"/>
    <property type="match status" value="1"/>
</dbReference>
<evidence type="ECO:0000259" key="3">
    <source>
        <dbReference type="PROSITE" id="PS00624"/>
    </source>
</evidence>
<proteinExistence type="inferred from homology"/>
<comment type="cofactor">
    <cofactor evidence="2">
        <name>FAD</name>
        <dbReference type="ChEBI" id="CHEBI:57692"/>
    </cofactor>
</comment>
<dbReference type="Gene3D" id="3.50.50.60">
    <property type="entry name" value="FAD/NAD(P)-binding domain"/>
    <property type="match status" value="1"/>
</dbReference>
<dbReference type="PIRSF" id="PIRSF000137">
    <property type="entry name" value="Alcohol_oxidase"/>
    <property type="match status" value="1"/>
</dbReference>
<keyword evidence="4" id="KW-0560">Oxidoreductase</keyword>
<evidence type="ECO:0000313" key="4">
    <source>
        <dbReference type="EMBL" id="CAA9397078.1"/>
    </source>
</evidence>
<organism evidence="4">
    <name type="scientific">uncultured Rubrobacteraceae bacterium</name>
    <dbReference type="NCBI Taxonomy" id="349277"/>
    <lineage>
        <taxon>Bacteria</taxon>
        <taxon>Bacillati</taxon>
        <taxon>Actinomycetota</taxon>
        <taxon>Rubrobacteria</taxon>
        <taxon>Rubrobacterales</taxon>
        <taxon>Rubrobacteraceae</taxon>
        <taxon>environmental samples</taxon>
    </lineage>
</organism>
<keyword evidence="2" id="KW-0285">Flavoprotein</keyword>
<feature type="binding site" evidence="2">
    <location>
        <position position="208"/>
    </location>
    <ligand>
        <name>FAD</name>
        <dbReference type="ChEBI" id="CHEBI:57692"/>
    </ligand>
</feature>
<dbReference type="GO" id="GO:0050660">
    <property type="term" value="F:flavin adenine dinucleotide binding"/>
    <property type="evidence" value="ECO:0007669"/>
    <property type="project" value="InterPro"/>
</dbReference>
<keyword evidence="2" id="KW-0274">FAD</keyword>
<evidence type="ECO:0000256" key="2">
    <source>
        <dbReference type="PIRSR" id="PIRSR000137-2"/>
    </source>
</evidence>
<feature type="domain" description="Glucose-methanol-choline oxidoreductase N-terminal" evidence="3">
    <location>
        <begin position="240"/>
        <end position="254"/>
    </location>
</feature>
<gene>
    <name evidence="4" type="ORF">AVDCRST_MAG03-991</name>
</gene>
<dbReference type="EC" id="1.1.3.17" evidence="4"/>
<dbReference type="AlphaFoldDB" id="A0A6J4NSI3"/>
<dbReference type="PANTHER" id="PTHR11552:SF152">
    <property type="entry name" value="OXIDASE (CODA), PUTATIVE (AFU_ORTHOLOGUE AFUA_8G04090)-RELATED"/>
    <property type="match status" value="1"/>
</dbReference>
<dbReference type="InterPro" id="IPR012132">
    <property type="entry name" value="GMC_OxRdtase"/>
</dbReference>
<dbReference type="InterPro" id="IPR036188">
    <property type="entry name" value="FAD/NAD-bd_sf"/>
</dbReference>
<protein>
    <submittedName>
        <fullName evidence="4">Choline oxidase</fullName>
        <ecNumber evidence="4">1.1.3.17</ecNumber>
    </submittedName>
</protein>
<reference evidence="4" key="1">
    <citation type="submission" date="2020-02" db="EMBL/GenBank/DDBJ databases">
        <authorList>
            <person name="Meier V. D."/>
        </authorList>
    </citation>
    <scope>NUCLEOTIDE SEQUENCE</scope>
    <source>
        <strain evidence="4">AVDCRST_MAG03</strain>
    </source>
</reference>
<dbReference type="EMBL" id="CADCUT010000056">
    <property type="protein sequence ID" value="CAA9397078.1"/>
    <property type="molecule type" value="Genomic_DNA"/>
</dbReference>
<accession>A0A6J4NSI3</accession>
<dbReference type="InterPro" id="IPR000172">
    <property type="entry name" value="GMC_OxRdtase_N"/>
</dbReference>